<reference evidence="2 3" key="1">
    <citation type="submission" date="2021-01" db="EMBL/GenBank/DDBJ databases">
        <title>Genomic Encyclopedia of Type Strains, Phase IV (KMG-IV): sequencing the most valuable type-strain genomes for metagenomic binning, comparative biology and taxonomic classification.</title>
        <authorList>
            <person name="Goeker M."/>
        </authorList>
    </citation>
    <scope>NUCLEOTIDE SEQUENCE [LARGE SCALE GENOMIC DNA]</scope>
    <source>
        <strain evidence="2 3">DSM 105482</strain>
    </source>
</reference>
<proteinExistence type="predicted"/>
<gene>
    <name evidence="2" type="ORF">JOC77_000852</name>
</gene>
<keyword evidence="1" id="KW-0812">Transmembrane</keyword>
<sequence length="89" mass="10457">MYQKISSLRFHLVHTYPGASSFSSVLYVKCRMYAYSTFNRIIYLDQLDFYVDKQKLCVANLLIYVASSASYVAVIIFMWLHTRKRPDSL</sequence>
<keyword evidence="1" id="KW-1133">Transmembrane helix</keyword>
<evidence type="ECO:0000313" key="2">
    <source>
        <dbReference type="EMBL" id="MBM7691447.1"/>
    </source>
</evidence>
<protein>
    <submittedName>
        <fullName evidence="2">Uncharacterized protein</fullName>
    </submittedName>
</protein>
<feature type="transmembrane region" description="Helical" evidence="1">
    <location>
        <begin position="61"/>
        <end position="80"/>
    </location>
</feature>
<evidence type="ECO:0000256" key="1">
    <source>
        <dbReference type="SAM" id="Phobius"/>
    </source>
</evidence>
<organism evidence="2 3">
    <name type="scientific">Peribacillus deserti</name>
    <dbReference type="NCBI Taxonomy" id="673318"/>
    <lineage>
        <taxon>Bacteria</taxon>
        <taxon>Bacillati</taxon>
        <taxon>Bacillota</taxon>
        <taxon>Bacilli</taxon>
        <taxon>Bacillales</taxon>
        <taxon>Bacillaceae</taxon>
        <taxon>Peribacillus</taxon>
    </lineage>
</organism>
<dbReference type="EMBL" id="JAFBFI010000002">
    <property type="protein sequence ID" value="MBM7691447.1"/>
    <property type="molecule type" value="Genomic_DNA"/>
</dbReference>
<keyword evidence="3" id="KW-1185">Reference proteome</keyword>
<comment type="caution">
    <text evidence="2">The sequence shown here is derived from an EMBL/GenBank/DDBJ whole genome shotgun (WGS) entry which is preliminary data.</text>
</comment>
<dbReference type="Proteomes" id="UP000823486">
    <property type="component" value="Unassembled WGS sequence"/>
</dbReference>
<keyword evidence="1" id="KW-0472">Membrane</keyword>
<evidence type="ECO:0000313" key="3">
    <source>
        <dbReference type="Proteomes" id="UP000823486"/>
    </source>
</evidence>
<accession>A0ABS2QE49</accession>
<name>A0ABS2QE49_9BACI</name>
<dbReference type="RefSeq" id="WP_204538947.1">
    <property type="nucleotide sequence ID" value="NZ_JAFBFI010000002.1"/>
</dbReference>